<accession>L8E8M4</accession>
<dbReference type="OrthoDB" id="10251809at2759"/>
<proteinExistence type="predicted"/>
<name>L8E8M4_HUMAN</name>
<sequence length="47" mass="5001">MGNMTSAPMNGQMASCPVSCGRHVQMRNPTRSGSCSMAPWTHCGSRT</sequence>
<dbReference type="EMBL" id="HF584158">
    <property type="protein sequence ID" value="CCQ43655.1"/>
    <property type="molecule type" value="Genomic_DNA"/>
</dbReference>
<dbReference type="AlphaFoldDB" id="L8E8M4"/>
<evidence type="ECO:0000313" key="1">
    <source>
        <dbReference type="EMBL" id="CCQ43655.1"/>
    </source>
</evidence>
<gene>
    <name evidence="1" type="primary">DNAH2</name>
</gene>
<dbReference type="ChiTaRS" id="DNAH2">
    <property type="organism name" value="human"/>
</dbReference>
<organism evidence="1">
    <name type="scientific">Homo sapiens</name>
    <name type="common">Human</name>
    <dbReference type="NCBI Taxonomy" id="9606"/>
    <lineage>
        <taxon>Eukaryota</taxon>
        <taxon>Metazoa</taxon>
        <taxon>Chordata</taxon>
        <taxon>Craniata</taxon>
        <taxon>Vertebrata</taxon>
        <taxon>Euteleostomi</taxon>
        <taxon>Mammalia</taxon>
        <taxon>Eutheria</taxon>
        <taxon>Euarchontoglires</taxon>
        <taxon>Primates</taxon>
        <taxon>Haplorrhini</taxon>
        <taxon>Catarrhini</taxon>
        <taxon>Hominidae</taxon>
        <taxon>Homo</taxon>
    </lineage>
</organism>
<protein>
    <submittedName>
        <fullName evidence="1">Alternative protein DNAH2</fullName>
    </submittedName>
</protein>
<reference evidence="1" key="1">
    <citation type="journal article" date="2013" name="PLoS ONE">
        <title>Direct detection of alternative open reading frames translation products in human significantly expands the proteome.</title>
        <authorList>
            <person name="Vanderperre B."/>
            <person name="Lucier J.-F."/>
            <person name="Motard J."/>
            <person name="Tremblay G."/>
            <person name="Vanderperre S."/>
            <person name="Wisztorski M."/>
            <person name="Salzet M."/>
            <person name="Boisvert F.-M."/>
            <person name="Roucou X."/>
        </authorList>
    </citation>
    <scope>NUCLEOTIDE SEQUENCE</scope>
</reference>